<sequence>MFKLVPTRVAVFYRKTDGDWIGYPRNIDTPYRAPGSECYRLRQARRIPSRVCAVSNFGQLTHPLSWTGKGVVPGRKSPAGHRLFLAGFVIMGIN</sequence>
<dbReference type="AlphaFoldDB" id="A0AAG5DGR2"/>
<keyword evidence="2" id="KW-1185">Reference proteome</keyword>
<organism evidence="1 2">
    <name type="scientific">Anopheles atroparvus</name>
    <name type="common">European mosquito</name>
    <dbReference type="NCBI Taxonomy" id="41427"/>
    <lineage>
        <taxon>Eukaryota</taxon>
        <taxon>Metazoa</taxon>
        <taxon>Ecdysozoa</taxon>
        <taxon>Arthropoda</taxon>
        <taxon>Hexapoda</taxon>
        <taxon>Insecta</taxon>
        <taxon>Pterygota</taxon>
        <taxon>Neoptera</taxon>
        <taxon>Endopterygota</taxon>
        <taxon>Diptera</taxon>
        <taxon>Nematocera</taxon>
        <taxon>Culicoidea</taxon>
        <taxon>Culicidae</taxon>
        <taxon>Anophelinae</taxon>
        <taxon>Anopheles</taxon>
    </lineage>
</organism>
<accession>A0AAG5DGR2</accession>
<evidence type="ECO:0000313" key="2">
    <source>
        <dbReference type="Proteomes" id="UP000075880"/>
    </source>
</evidence>
<dbReference type="Proteomes" id="UP000075880">
    <property type="component" value="Unassembled WGS sequence"/>
</dbReference>
<reference evidence="1" key="1">
    <citation type="submission" date="2024-04" db="UniProtKB">
        <authorList>
            <consortium name="EnsemblMetazoa"/>
        </authorList>
    </citation>
    <scope>IDENTIFICATION</scope>
    <source>
        <strain evidence="1">EBRO</strain>
    </source>
</reference>
<dbReference type="EnsemblMetazoa" id="ENSAATROPT011129">
    <property type="protein sequence ID" value="ENSAATROPP010055"/>
    <property type="gene ID" value="ENSAATROPG009060"/>
</dbReference>
<evidence type="ECO:0000313" key="1">
    <source>
        <dbReference type="EnsemblMetazoa" id="ENSAATROPP010055"/>
    </source>
</evidence>
<name>A0AAG5DGR2_ANOAO</name>
<proteinExistence type="predicted"/>
<protein>
    <submittedName>
        <fullName evidence="1">Uncharacterized protein</fullName>
    </submittedName>
</protein>